<accession>A0AAV1WPX8</accession>
<name>A0AAV1WPX8_LUPLU</name>
<reference evidence="1 2" key="1">
    <citation type="submission" date="2024-03" db="EMBL/GenBank/DDBJ databases">
        <authorList>
            <person name="Martinez-Hernandez J."/>
        </authorList>
    </citation>
    <scope>NUCLEOTIDE SEQUENCE [LARGE SCALE GENOMIC DNA]</scope>
</reference>
<gene>
    <name evidence="1" type="ORF">LLUT_LOCUS11916</name>
</gene>
<organism evidence="1 2">
    <name type="scientific">Lupinus luteus</name>
    <name type="common">European yellow lupine</name>
    <dbReference type="NCBI Taxonomy" id="3873"/>
    <lineage>
        <taxon>Eukaryota</taxon>
        <taxon>Viridiplantae</taxon>
        <taxon>Streptophyta</taxon>
        <taxon>Embryophyta</taxon>
        <taxon>Tracheophyta</taxon>
        <taxon>Spermatophyta</taxon>
        <taxon>Magnoliopsida</taxon>
        <taxon>eudicotyledons</taxon>
        <taxon>Gunneridae</taxon>
        <taxon>Pentapetalae</taxon>
        <taxon>rosids</taxon>
        <taxon>fabids</taxon>
        <taxon>Fabales</taxon>
        <taxon>Fabaceae</taxon>
        <taxon>Papilionoideae</taxon>
        <taxon>50 kb inversion clade</taxon>
        <taxon>genistoids sensu lato</taxon>
        <taxon>core genistoids</taxon>
        <taxon>Genisteae</taxon>
        <taxon>Lupinus</taxon>
    </lineage>
</organism>
<dbReference type="EMBL" id="CAXHTB010000008">
    <property type="protein sequence ID" value="CAL0310856.1"/>
    <property type="molecule type" value="Genomic_DNA"/>
</dbReference>
<evidence type="ECO:0000313" key="1">
    <source>
        <dbReference type="EMBL" id="CAL0310856.1"/>
    </source>
</evidence>
<keyword evidence="2" id="KW-1185">Reference proteome</keyword>
<comment type="caution">
    <text evidence="1">The sequence shown here is derived from an EMBL/GenBank/DDBJ whole genome shotgun (WGS) entry which is preliminary data.</text>
</comment>
<sequence>MNELLNMGSILQNLRPSESQRFQQVNSQPTEERSRCTIMRSVYMDAIQNYGGLTFKDCF</sequence>
<dbReference type="Proteomes" id="UP001497480">
    <property type="component" value="Unassembled WGS sequence"/>
</dbReference>
<protein>
    <submittedName>
        <fullName evidence="1">Uncharacterized protein</fullName>
    </submittedName>
</protein>
<proteinExistence type="predicted"/>
<dbReference type="AlphaFoldDB" id="A0AAV1WPX8"/>
<evidence type="ECO:0000313" key="2">
    <source>
        <dbReference type="Proteomes" id="UP001497480"/>
    </source>
</evidence>